<dbReference type="EMBL" id="JAYWVC010000509">
    <property type="protein sequence ID" value="MED7828808.1"/>
    <property type="molecule type" value="Genomic_DNA"/>
</dbReference>
<accession>A0ABU7FXZ2</accession>
<comment type="caution">
    <text evidence="1">The sequence shown here is derived from an EMBL/GenBank/DDBJ whole genome shotgun (WGS) entry which is preliminary data.</text>
</comment>
<evidence type="ECO:0000313" key="2">
    <source>
        <dbReference type="Proteomes" id="UP001333996"/>
    </source>
</evidence>
<gene>
    <name evidence="1" type="ORF">VXC91_45045</name>
</gene>
<evidence type="ECO:0000313" key="1">
    <source>
        <dbReference type="EMBL" id="MED7828808.1"/>
    </source>
</evidence>
<dbReference type="InterPro" id="IPR053717">
    <property type="entry name" value="MerB_lyase_sf"/>
</dbReference>
<dbReference type="Pfam" id="PF03243">
    <property type="entry name" value="MerB"/>
    <property type="match status" value="1"/>
</dbReference>
<proteinExistence type="predicted"/>
<dbReference type="InterPro" id="IPR004927">
    <property type="entry name" value="MerB"/>
</dbReference>
<feature type="non-terminal residue" evidence="1">
    <location>
        <position position="1"/>
    </location>
</feature>
<sequence>AREGLPSVHKAVSWEDDAMRITVLTVPDCPNAPVVEERLSWALDGRAAEVERVEVSNPAQARRLGMTGSPTVLINGMDPFAVPGAPASLSCRLYRGPDGRIEGAPSIADLRRALGDPVGDGECDGPPLDAAGRAGRGRLAPTADGLRGIQQAVLRHFAHTGHAPSIEDLDAVAAAHGRAAAEIVAELAAEDFLVFDDHGRIRAAYPFSSVPTAHHVRLAGGIEVWAMCAIDALGIPDMLGTDAVITSTDPVTGDAITVTSTGGHMTWHPSTAVVYVGQRSCAGPAADVACGALNFFTSRQTARAWAQQHPAYTGQAVDRPRAEALGKAIFGPLLTATQPADGRG</sequence>
<keyword evidence="2" id="KW-1185">Reference proteome</keyword>
<dbReference type="SUPFAM" id="SSF160387">
    <property type="entry name" value="NosL/MerB-like"/>
    <property type="match status" value="1"/>
</dbReference>
<name>A0ABU7FXZ2_9ACTN</name>
<dbReference type="Proteomes" id="UP001333996">
    <property type="component" value="Unassembled WGS sequence"/>
</dbReference>
<reference evidence="1" key="1">
    <citation type="submission" date="2024-01" db="EMBL/GenBank/DDBJ databases">
        <title>First draft genome sequence data of TA4-1, the type strain of Gram-positive actinobacterium Streptomyces chiangmaiensis.</title>
        <authorList>
            <person name="Yasawong M."/>
            <person name="Nantapong N."/>
        </authorList>
    </citation>
    <scope>NUCLEOTIDE SEQUENCE</scope>
    <source>
        <strain evidence="1">TA4-1</strain>
    </source>
</reference>
<protein>
    <submittedName>
        <fullName evidence="1">Alkylmercury lyase family protein</fullName>
    </submittedName>
</protein>
<dbReference type="GO" id="GO:0016829">
    <property type="term" value="F:lyase activity"/>
    <property type="evidence" value="ECO:0007669"/>
    <property type="project" value="UniProtKB-KW"/>
</dbReference>
<dbReference type="Gene3D" id="3.30.450.410">
    <property type="match status" value="1"/>
</dbReference>
<dbReference type="RefSeq" id="WP_329513119.1">
    <property type="nucleotide sequence ID" value="NZ_JAYWVC010000509.1"/>
</dbReference>
<organism evidence="1 2">
    <name type="scientific">Streptomyces chiangmaiensis</name>
    <dbReference type="NCBI Taxonomy" id="766497"/>
    <lineage>
        <taxon>Bacteria</taxon>
        <taxon>Bacillati</taxon>
        <taxon>Actinomycetota</taxon>
        <taxon>Actinomycetes</taxon>
        <taxon>Kitasatosporales</taxon>
        <taxon>Streptomycetaceae</taxon>
        <taxon>Streptomyces</taxon>
    </lineage>
</organism>
<keyword evidence="1" id="KW-0456">Lyase</keyword>